<feature type="region of interest" description="Disordered" evidence="1">
    <location>
        <begin position="31"/>
        <end position="69"/>
    </location>
</feature>
<proteinExistence type="predicted"/>
<accession>A0A834KEW6</accession>
<dbReference type="Proteomes" id="UP000614350">
    <property type="component" value="Unassembled WGS sequence"/>
</dbReference>
<name>A0A834KEW6_VESVU</name>
<organism evidence="2 3">
    <name type="scientific">Vespula vulgaris</name>
    <name type="common">Yellow jacket</name>
    <name type="synonym">Wasp</name>
    <dbReference type="NCBI Taxonomy" id="7454"/>
    <lineage>
        <taxon>Eukaryota</taxon>
        <taxon>Metazoa</taxon>
        <taxon>Ecdysozoa</taxon>
        <taxon>Arthropoda</taxon>
        <taxon>Hexapoda</taxon>
        <taxon>Insecta</taxon>
        <taxon>Pterygota</taxon>
        <taxon>Neoptera</taxon>
        <taxon>Endopterygota</taxon>
        <taxon>Hymenoptera</taxon>
        <taxon>Apocrita</taxon>
        <taxon>Aculeata</taxon>
        <taxon>Vespoidea</taxon>
        <taxon>Vespidae</taxon>
        <taxon>Vespinae</taxon>
        <taxon>Vespula</taxon>
    </lineage>
</organism>
<protein>
    <submittedName>
        <fullName evidence="2">Uncharacterized protein</fullName>
    </submittedName>
</protein>
<comment type="caution">
    <text evidence="2">The sequence shown here is derived from an EMBL/GenBank/DDBJ whole genome shotgun (WGS) entry which is preliminary data.</text>
</comment>
<evidence type="ECO:0000313" key="3">
    <source>
        <dbReference type="Proteomes" id="UP000614350"/>
    </source>
</evidence>
<sequence length="69" mass="7868">MGLKEGRLRIAPVWLVTDVYIRSERFVARGVPKGDHKGHRWEKARKGDEPLFSQARFANASDSSNQAWS</sequence>
<feature type="compositionally biased region" description="Polar residues" evidence="1">
    <location>
        <begin position="60"/>
        <end position="69"/>
    </location>
</feature>
<gene>
    <name evidence="2" type="ORF">HZH66_004246</name>
</gene>
<evidence type="ECO:0000256" key="1">
    <source>
        <dbReference type="SAM" id="MobiDB-lite"/>
    </source>
</evidence>
<keyword evidence="3" id="KW-1185">Reference proteome</keyword>
<reference evidence="2" key="1">
    <citation type="journal article" date="2020" name="G3 (Bethesda)">
        <title>High-Quality Assemblies for Three Invasive Social Wasps from the &lt;i&gt;Vespula&lt;/i&gt; Genus.</title>
        <authorList>
            <person name="Harrop T.W.R."/>
            <person name="Guhlin J."/>
            <person name="McLaughlin G.M."/>
            <person name="Permina E."/>
            <person name="Stockwell P."/>
            <person name="Gilligan J."/>
            <person name="Le Lec M.F."/>
            <person name="Gruber M.A.M."/>
            <person name="Quinn O."/>
            <person name="Lovegrove M."/>
            <person name="Duncan E.J."/>
            <person name="Remnant E.J."/>
            <person name="Van Eeckhoven J."/>
            <person name="Graham B."/>
            <person name="Knapp R.A."/>
            <person name="Langford K.W."/>
            <person name="Kronenberg Z."/>
            <person name="Press M.O."/>
            <person name="Eacker S.M."/>
            <person name="Wilson-Rankin E.E."/>
            <person name="Purcell J."/>
            <person name="Lester P.J."/>
            <person name="Dearden P.K."/>
        </authorList>
    </citation>
    <scope>NUCLEOTIDE SEQUENCE</scope>
    <source>
        <strain evidence="2">Marl-1</strain>
    </source>
</reference>
<evidence type="ECO:0000313" key="2">
    <source>
        <dbReference type="EMBL" id="KAF7405340.1"/>
    </source>
</evidence>
<dbReference type="EMBL" id="JACSEA010000003">
    <property type="protein sequence ID" value="KAF7405340.1"/>
    <property type="molecule type" value="Genomic_DNA"/>
</dbReference>
<dbReference type="AlphaFoldDB" id="A0A834KEW6"/>